<feature type="region of interest" description="Disordered" evidence="1">
    <location>
        <begin position="1"/>
        <end position="62"/>
    </location>
</feature>
<dbReference type="InParanoid" id="W2RPS7"/>
<gene>
    <name evidence="2" type="ORF">HMPREF1541_06556</name>
</gene>
<dbReference type="AlphaFoldDB" id="W2RPS7"/>
<dbReference type="SUPFAM" id="SSF57850">
    <property type="entry name" value="RING/U-box"/>
    <property type="match status" value="1"/>
</dbReference>
<sequence length="480" mass="54437">MAYQPPTSPPTQHFDAFSPVSPHASMSSDGRRSTHTTPKRRRLAPTEQFNFDNATPFAVPDDGFDAWSPIEEYREYRHRQPHQPPPLPELYWDMLESPWADFPEHLPPFVPAQPPLDQQPRGTTDRIAFPPRPSIAQLSQSIQPYYHRAYYHRSAPSRPNAEPHFSMAGTSNLTALQLPVIPSSQPLRKGAIILTLSRATQESIEQLAEHKRECPACQLDFEPDNFLAVIGCCDTAMHAVCFSAWINSNNGPGGSRTKTCMKCRKNIEALDKMNTMLPPVDGKSWDEGQDFNAPQHLGADTPYKIDISPLPHPVARRHRRREIHAHRARPLMVPESDIPEESREEFRGLQRQQMRERDQLSARVKSTQSSWSMAFDIEARAAATATNAKEALDAGGRITQREVEGLVRRHREAKDVQEESHEIWREAEEELKQLDSRHRQAQIELLQRARAQRQQVQASMESGERSTLTSAAATEGQDVQ</sequence>
<keyword evidence="3" id="KW-1185">Reference proteome</keyword>
<dbReference type="eggNOG" id="ENOG502T49M">
    <property type="taxonomic scope" value="Eukaryota"/>
</dbReference>
<dbReference type="EMBL" id="KB822722">
    <property type="protein sequence ID" value="ETN38521.1"/>
    <property type="molecule type" value="Genomic_DNA"/>
</dbReference>
<dbReference type="Proteomes" id="UP000030752">
    <property type="component" value="Unassembled WGS sequence"/>
</dbReference>
<feature type="region of interest" description="Disordered" evidence="1">
    <location>
        <begin position="453"/>
        <end position="480"/>
    </location>
</feature>
<dbReference type="VEuPathDB" id="FungiDB:HMPREF1541_06556"/>
<organism evidence="2 3">
    <name type="scientific">Cyphellophora europaea (strain CBS 101466)</name>
    <name type="common">Phialophora europaea</name>
    <dbReference type="NCBI Taxonomy" id="1220924"/>
    <lineage>
        <taxon>Eukaryota</taxon>
        <taxon>Fungi</taxon>
        <taxon>Dikarya</taxon>
        <taxon>Ascomycota</taxon>
        <taxon>Pezizomycotina</taxon>
        <taxon>Eurotiomycetes</taxon>
        <taxon>Chaetothyriomycetidae</taxon>
        <taxon>Chaetothyriales</taxon>
        <taxon>Cyphellophoraceae</taxon>
        <taxon>Cyphellophora</taxon>
    </lineage>
</organism>
<dbReference type="STRING" id="1220924.W2RPS7"/>
<reference evidence="2 3" key="1">
    <citation type="submission" date="2013-03" db="EMBL/GenBank/DDBJ databases">
        <title>The Genome Sequence of Phialophora europaea CBS 101466.</title>
        <authorList>
            <consortium name="The Broad Institute Genomics Platform"/>
            <person name="Cuomo C."/>
            <person name="de Hoog S."/>
            <person name="Gorbushina A."/>
            <person name="Walker B."/>
            <person name="Young S.K."/>
            <person name="Zeng Q."/>
            <person name="Gargeya S."/>
            <person name="Fitzgerald M."/>
            <person name="Haas B."/>
            <person name="Abouelleil A."/>
            <person name="Allen A.W."/>
            <person name="Alvarado L."/>
            <person name="Arachchi H.M."/>
            <person name="Berlin A.M."/>
            <person name="Chapman S.B."/>
            <person name="Gainer-Dewar J."/>
            <person name="Goldberg J."/>
            <person name="Griggs A."/>
            <person name="Gujja S."/>
            <person name="Hansen M."/>
            <person name="Howarth C."/>
            <person name="Imamovic A."/>
            <person name="Ireland A."/>
            <person name="Larimer J."/>
            <person name="McCowan C."/>
            <person name="Murphy C."/>
            <person name="Pearson M."/>
            <person name="Poon T.W."/>
            <person name="Priest M."/>
            <person name="Roberts A."/>
            <person name="Saif S."/>
            <person name="Shea T."/>
            <person name="Sisk P."/>
            <person name="Sykes S."/>
            <person name="Wortman J."/>
            <person name="Nusbaum C."/>
            <person name="Birren B."/>
        </authorList>
    </citation>
    <scope>NUCLEOTIDE SEQUENCE [LARGE SCALE GENOMIC DNA]</scope>
    <source>
        <strain evidence="2 3">CBS 101466</strain>
    </source>
</reference>
<evidence type="ECO:0008006" key="4">
    <source>
        <dbReference type="Google" id="ProtNLM"/>
    </source>
</evidence>
<feature type="compositionally biased region" description="Polar residues" evidence="1">
    <location>
        <begin position="465"/>
        <end position="480"/>
    </location>
</feature>
<feature type="compositionally biased region" description="Basic residues" evidence="1">
    <location>
        <begin position="33"/>
        <end position="43"/>
    </location>
</feature>
<evidence type="ECO:0000313" key="2">
    <source>
        <dbReference type="EMBL" id="ETN38521.1"/>
    </source>
</evidence>
<evidence type="ECO:0000313" key="3">
    <source>
        <dbReference type="Proteomes" id="UP000030752"/>
    </source>
</evidence>
<protein>
    <recommendedName>
        <fullName evidence="4">RING-type domain-containing protein</fullName>
    </recommendedName>
</protein>
<dbReference type="GeneID" id="19973895"/>
<proteinExistence type="predicted"/>
<name>W2RPS7_CYPE1</name>
<dbReference type="OrthoDB" id="4158777at2759"/>
<dbReference type="Gene3D" id="3.30.40.10">
    <property type="entry name" value="Zinc/RING finger domain, C3HC4 (zinc finger)"/>
    <property type="match status" value="1"/>
</dbReference>
<dbReference type="HOGENOM" id="CLU_568602_0_0_1"/>
<dbReference type="RefSeq" id="XP_008719110.1">
    <property type="nucleotide sequence ID" value="XM_008720888.1"/>
</dbReference>
<dbReference type="InterPro" id="IPR013083">
    <property type="entry name" value="Znf_RING/FYVE/PHD"/>
</dbReference>
<evidence type="ECO:0000256" key="1">
    <source>
        <dbReference type="SAM" id="MobiDB-lite"/>
    </source>
</evidence>
<accession>W2RPS7</accession>